<keyword evidence="1" id="KW-0812">Transmembrane</keyword>
<keyword evidence="1" id="KW-0472">Membrane</keyword>
<evidence type="ECO:0000313" key="2">
    <source>
        <dbReference type="EMBL" id="KIX89762.1"/>
    </source>
</evidence>
<evidence type="ECO:0000256" key="1">
    <source>
        <dbReference type="SAM" id="Phobius"/>
    </source>
</evidence>
<proteinExistence type="predicted"/>
<dbReference type="AlphaFoldDB" id="A0A0D6XM68"/>
<evidence type="ECO:0000313" key="5">
    <source>
        <dbReference type="Proteomes" id="UP000254100"/>
    </source>
</evidence>
<dbReference type="EMBL" id="UHDT01000001">
    <property type="protein sequence ID" value="SUM57687.1"/>
    <property type="molecule type" value="Genomic_DNA"/>
</dbReference>
<evidence type="ECO:0000313" key="4">
    <source>
        <dbReference type="Proteomes" id="UP000032366"/>
    </source>
</evidence>
<reference evidence="2 4" key="1">
    <citation type="submission" date="2015-01" db="EMBL/GenBank/DDBJ databases">
        <authorList>
            <person name="Guo J."/>
        </authorList>
    </citation>
    <scope>NUCLEOTIDE SEQUENCE [LARGE SCALE GENOMIC DNA]</scope>
    <source>
        <strain evidence="2 4">DSM 22147</strain>
    </source>
</reference>
<reference evidence="3 5" key="2">
    <citation type="submission" date="2018-06" db="EMBL/GenBank/DDBJ databases">
        <authorList>
            <consortium name="Pathogen Informatics"/>
            <person name="Doyle S."/>
        </authorList>
    </citation>
    <scope>NUCLEOTIDE SEQUENCE [LARGE SCALE GENOMIC DNA]</scope>
    <source>
        <strain evidence="3 5">NCTC13832</strain>
    </source>
</reference>
<keyword evidence="4" id="KW-1185">Reference proteome</keyword>
<evidence type="ECO:0000313" key="3">
    <source>
        <dbReference type="EMBL" id="SUM57687.1"/>
    </source>
</evidence>
<dbReference type="Proteomes" id="UP000254100">
    <property type="component" value="Unassembled WGS sequence"/>
</dbReference>
<accession>A0A0D6XM68</accession>
<dbReference type="EMBL" id="JXWY01000175">
    <property type="protein sequence ID" value="KIX89762.1"/>
    <property type="molecule type" value="Genomic_DNA"/>
</dbReference>
<sequence length="108" mass="12782">MAILEMPNYLWISLVVMLVLTLFCTLVLNKWFVSAIIMFVGLGILSFILPNFYSITYEPLLGYAAFVAILSLIISLILWFLTRDMRKRHQQKKYEKELARLEKEYDRK</sequence>
<keyword evidence="1" id="KW-1133">Transmembrane helix</keyword>
<dbReference type="OrthoDB" id="2390434at2"/>
<dbReference type="Proteomes" id="UP000032366">
    <property type="component" value="Unassembled WGS sequence"/>
</dbReference>
<organism evidence="3 5">
    <name type="scientific">Staphylococcus microti</name>
    <dbReference type="NCBI Taxonomy" id="569857"/>
    <lineage>
        <taxon>Bacteria</taxon>
        <taxon>Bacillati</taxon>
        <taxon>Bacillota</taxon>
        <taxon>Bacilli</taxon>
        <taxon>Bacillales</taxon>
        <taxon>Staphylococcaceae</taxon>
        <taxon>Staphylococcus</taxon>
    </lineage>
</organism>
<feature type="transmembrane region" description="Helical" evidence="1">
    <location>
        <begin position="6"/>
        <end position="28"/>
    </location>
</feature>
<protein>
    <submittedName>
        <fullName evidence="2">Membrane protein</fullName>
    </submittedName>
    <submittedName>
        <fullName evidence="3">Permease</fullName>
    </submittedName>
</protein>
<feature type="transmembrane region" description="Helical" evidence="1">
    <location>
        <begin position="35"/>
        <end position="54"/>
    </location>
</feature>
<name>A0A0D6XM68_9STAP</name>
<gene>
    <name evidence="3" type="ORF">NCTC13832_01375</name>
    <name evidence="2" type="ORF">TP70_11420</name>
</gene>
<dbReference type="RefSeq" id="WP_044361740.1">
    <property type="nucleotide sequence ID" value="NZ_JXWY01000175.1"/>
</dbReference>
<feature type="transmembrane region" description="Helical" evidence="1">
    <location>
        <begin position="60"/>
        <end position="82"/>
    </location>
</feature>